<feature type="region of interest" description="Disordered" evidence="1">
    <location>
        <begin position="1"/>
        <end position="23"/>
    </location>
</feature>
<evidence type="ECO:0000313" key="2">
    <source>
        <dbReference type="EMBL" id="CAE2281891.1"/>
    </source>
</evidence>
<accession>A0A7S4K2M6</accession>
<reference evidence="2" key="1">
    <citation type="submission" date="2021-01" db="EMBL/GenBank/DDBJ databases">
        <authorList>
            <person name="Corre E."/>
            <person name="Pelletier E."/>
            <person name="Niang G."/>
            <person name="Scheremetjew M."/>
            <person name="Finn R."/>
            <person name="Kale V."/>
            <person name="Holt S."/>
            <person name="Cochrane G."/>
            <person name="Meng A."/>
            <person name="Brown T."/>
            <person name="Cohen L."/>
        </authorList>
    </citation>
    <scope>NUCLEOTIDE SEQUENCE</scope>
    <source>
        <strain evidence="2">Isolate 1302-5</strain>
    </source>
</reference>
<gene>
    <name evidence="2" type="ORF">OAUR00152_LOCUS38083</name>
</gene>
<dbReference type="EMBL" id="HBKQ01055604">
    <property type="protein sequence ID" value="CAE2281891.1"/>
    <property type="molecule type" value="Transcribed_RNA"/>
</dbReference>
<proteinExistence type="predicted"/>
<sequence length="102" mass="10924">MASEERRSMTMDILLPPPPEEEEVPVVCPALRDDKVDVEDHAAATESTDARALFEGKTARLCPHPPGTKAVAAPAAERASIERTLRPLMLPLPIVASTEGLA</sequence>
<name>A0A7S4K2M6_9STRA</name>
<organism evidence="2">
    <name type="scientific">Odontella aurita</name>
    <dbReference type="NCBI Taxonomy" id="265563"/>
    <lineage>
        <taxon>Eukaryota</taxon>
        <taxon>Sar</taxon>
        <taxon>Stramenopiles</taxon>
        <taxon>Ochrophyta</taxon>
        <taxon>Bacillariophyta</taxon>
        <taxon>Mediophyceae</taxon>
        <taxon>Biddulphiophycidae</taxon>
        <taxon>Eupodiscales</taxon>
        <taxon>Odontellaceae</taxon>
        <taxon>Odontella</taxon>
    </lineage>
</organism>
<protein>
    <submittedName>
        <fullName evidence="2">Uncharacterized protein</fullName>
    </submittedName>
</protein>
<dbReference type="AlphaFoldDB" id="A0A7S4K2M6"/>
<evidence type="ECO:0000256" key="1">
    <source>
        <dbReference type="SAM" id="MobiDB-lite"/>
    </source>
</evidence>